<accession>A0ACC1JSD6</accession>
<proteinExistence type="predicted"/>
<dbReference type="EMBL" id="JANBUJ010001780">
    <property type="protein sequence ID" value="KAJ2766159.1"/>
    <property type="molecule type" value="Genomic_DNA"/>
</dbReference>
<evidence type="ECO:0000313" key="1">
    <source>
        <dbReference type="EMBL" id="KAJ2766159.1"/>
    </source>
</evidence>
<evidence type="ECO:0000313" key="2">
    <source>
        <dbReference type="Proteomes" id="UP001140234"/>
    </source>
</evidence>
<organism evidence="1 2">
    <name type="scientific">Coemansia nantahalensis</name>
    <dbReference type="NCBI Taxonomy" id="2789366"/>
    <lineage>
        <taxon>Eukaryota</taxon>
        <taxon>Fungi</taxon>
        <taxon>Fungi incertae sedis</taxon>
        <taxon>Zoopagomycota</taxon>
        <taxon>Kickxellomycotina</taxon>
        <taxon>Kickxellomycetes</taxon>
        <taxon>Kickxellales</taxon>
        <taxon>Kickxellaceae</taxon>
        <taxon>Coemansia</taxon>
    </lineage>
</organism>
<protein>
    <submittedName>
        <fullName evidence="1">Uncharacterized protein</fullName>
    </submittedName>
</protein>
<reference evidence="1" key="1">
    <citation type="submission" date="2022-07" db="EMBL/GenBank/DDBJ databases">
        <title>Phylogenomic reconstructions and comparative analyses of Kickxellomycotina fungi.</title>
        <authorList>
            <person name="Reynolds N.K."/>
            <person name="Stajich J.E."/>
            <person name="Barry K."/>
            <person name="Grigoriev I.V."/>
            <person name="Crous P."/>
            <person name="Smith M.E."/>
        </authorList>
    </citation>
    <scope>NUCLEOTIDE SEQUENCE</scope>
    <source>
        <strain evidence="1">CBS 109366</strain>
    </source>
</reference>
<comment type="caution">
    <text evidence="1">The sequence shown here is derived from an EMBL/GenBank/DDBJ whole genome shotgun (WGS) entry which is preliminary data.</text>
</comment>
<sequence length="135" mass="15015">MSSEAGPDALPESACEHMSRFKAVLGGLRRADDNIMLRLNTTAGADCGALLGELQAAYGRRARDIEYCLGVLDRRIAQRRSQNAPSFALETQRAWVDKERGVERIVMRRSLAAFQTRCPLLELPPEYTALLEGHQ</sequence>
<name>A0ACC1JSD6_9FUNG</name>
<dbReference type="Proteomes" id="UP001140234">
    <property type="component" value="Unassembled WGS sequence"/>
</dbReference>
<keyword evidence="2" id="KW-1185">Reference proteome</keyword>
<gene>
    <name evidence="1" type="ORF">IWQ57_004486</name>
</gene>